<accession>A0A1I5Z7R0</accession>
<keyword evidence="1" id="KW-1133">Transmembrane helix</keyword>
<organism evidence="2 3">
    <name type="scientific">Amycolatopsis arida</name>
    <dbReference type="NCBI Taxonomy" id="587909"/>
    <lineage>
        <taxon>Bacteria</taxon>
        <taxon>Bacillati</taxon>
        <taxon>Actinomycetota</taxon>
        <taxon>Actinomycetes</taxon>
        <taxon>Pseudonocardiales</taxon>
        <taxon>Pseudonocardiaceae</taxon>
        <taxon>Amycolatopsis</taxon>
    </lineage>
</organism>
<evidence type="ECO:0000313" key="2">
    <source>
        <dbReference type="EMBL" id="SFQ52127.1"/>
    </source>
</evidence>
<dbReference type="Proteomes" id="UP000198727">
    <property type="component" value="Unassembled WGS sequence"/>
</dbReference>
<dbReference type="InterPro" id="IPR027417">
    <property type="entry name" value="P-loop_NTPase"/>
</dbReference>
<evidence type="ECO:0000256" key="1">
    <source>
        <dbReference type="SAM" id="Phobius"/>
    </source>
</evidence>
<keyword evidence="1" id="KW-0812">Transmembrane</keyword>
<dbReference type="STRING" id="587909.SAMN05421810_108272"/>
<protein>
    <submittedName>
        <fullName evidence="2">Chromosome partitioning ATPase, Mrp family, contains Fe-S cluster</fullName>
    </submittedName>
</protein>
<dbReference type="EMBL" id="FOWW01000008">
    <property type="protein sequence ID" value="SFQ52127.1"/>
    <property type="molecule type" value="Genomic_DNA"/>
</dbReference>
<dbReference type="RefSeq" id="WP_177216986.1">
    <property type="nucleotide sequence ID" value="NZ_FOWW01000008.1"/>
</dbReference>
<gene>
    <name evidence="2" type="ORF">SAMN05421810_108272</name>
</gene>
<reference evidence="3" key="1">
    <citation type="submission" date="2016-10" db="EMBL/GenBank/DDBJ databases">
        <authorList>
            <person name="Varghese N."/>
            <person name="Submissions S."/>
        </authorList>
    </citation>
    <scope>NUCLEOTIDE SEQUENCE [LARGE SCALE GENOMIC DNA]</scope>
    <source>
        <strain evidence="3">CGMCC 4.5579</strain>
    </source>
</reference>
<dbReference type="SUPFAM" id="SSF52540">
    <property type="entry name" value="P-loop containing nucleoside triphosphate hydrolases"/>
    <property type="match status" value="1"/>
</dbReference>
<dbReference type="AlphaFoldDB" id="A0A1I5Z7R0"/>
<keyword evidence="1" id="KW-0472">Membrane</keyword>
<feature type="transmembrane region" description="Helical" evidence="1">
    <location>
        <begin position="231"/>
        <end position="248"/>
    </location>
</feature>
<dbReference type="InterPro" id="IPR050445">
    <property type="entry name" value="Bact_polysacc_biosynth/exp"/>
</dbReference>
<name>A0A1I5Z7R0_9PSEU</name>
<dbReference type="PANTHER" id="PTHR32309">
    <property type="entry name" value="TYROSINE-PROTEIN KINASE"/>
    <property type="match status" value="1"/>
</dbReference>
<proteinExistence type="predicted"/>
<dbReference type="PANTHER" id="PTHR32309:SF31">
    <property type="entry name" value="CAPSULAR EXOPOLYSACCHARIDE FAMILY"/>
    <property type="match status" value="1"/>
</dbReference>
<evidence type="ECO:0000313" key="3">
    <source>
        <dbReference type="Proteomes" id="UP000198727"/>
    </source>
</evidence>
<feature type="transmembrane region" description="Helical" evidence="1">
    <location>
        <begin position="20"/>
        <end position="39"/>
    </location>
</feature>
<dbReference type="Gene3D" id="3.40.50.300">
    <property type="entry name" value="P-loop containing nucleotide triphosphate hydrolases"/>
    <property type="match status" value="1"/>
</dbReference>
<keyword evidence="3" id="KW-1185">Reference proteome</keyword>
<sequence length="506" mass="53458">MHDQPAPKVLDSLWRYRWSSLAVVLGVVVLSVAVSLLTADRATAQARIVLKAPDRAGLVGVEAPSESAFVRYVNQRALFAGSDRVLTAAAAKVGDPPVSELREQVTAEASANGDSIVVRVTADDYAASAALAEAVVGAYQDESRADVRAAAQKLVDTLAARRAAILASIPDVPEASRSVEPNYSAAGQSLSELDKQVTQVRAAAEQFGDGVSFVDRAVPDPAAGGAGARNAVLGLALGLLAAAALAWLRADRDRRVRDVDDLAGVVEEPVLAEVETLVPPELAALREVGSPPLWPYQFAAASLRTAVDRGVVVVTTPGRGDGATTATLQMATTAARGGSRVLVVDAAVRSHGLSDLLGLRYDRQGLTSIAVGAARLEDCVRVIDLGDQVPLWVIPAGQYEEATLDHFRSSLLRAAVAAMRAGYDLVLVDSPPPAIAPEVTPLVRESDGVVVVVRRDRETRVVHRLRDQVRLLGGAIIGYLFTFVPPRSETPRRDLPTPLAPLRRAR</sequence>